<comment type="similarity">
    <text evidence="2 7">Belongs to the phosphohexose mutase family.</text>
</comment>
<dbReference type="InterPro" id="IPR005845">
    <property type="entry name" value="A-D-PHexomutase_a/b/a-II"/>
</dbReference>
<dbReference type="GO" id="GO:0008973">
    <property type="term" value="F:phosphopentomutase activity"/>
    <property type="evidence" value="ECO:0007669"/>
    <property type="project" value="TreeGrafter"/>
</dbReference>
<reference evidence="12 13" key="1">
    <citation type="submission" date="2017-12" db="EMBL/GenBank/DDBJ databases">
        <title>Phylogenetic diversity of female urinary microbiome.</title>
        <authorList>
            <person name="Thomas-White K."/>
            <person name="Wolfe A.J."/>
        </authorList>
    </citation>
    <scope>NUCLEOTIDE SEQUENCE [LARGE SCALE GENOMIC DNA]</scope>
    <source>
        <strain evidence="12 13">UMB0402</strain>
    </source>
</reference>
<dbReference type="GO" id="GO:0000287">
    <property type="term" value="F:magnesium ion binding"/>
    <property type="evidence" value="ECO:0007669"/>
    <property type="project" value="InterPro"/>
</dbReference>
<evidence type="ECO:0000256" key="7">
    <source>
        <dbReference type="RuleBase" id="RU004326"/>
    </source>
</evidence>
<dbReference type="InterPro" id="IPR005843">
    <property type="entry name" value="A-D-PHexomutase_C"/>
</dbReference>
<evidence type="ECO:0000259" key="9">
    <source>
        <dbReference type="Pfam" id="PF02878"/>
    </source>
</evidence>
<gene>
    <name evidence="12" type="ORF">CYJ19_01205</name>
</gene>
<dbReference type="PRINTS" id="PR00509">
    <property type="entry name" value="PGMPMM"/>
</dbReference>
<keyword evidence="5 7" id="KW-0460">Magnesium</keyword>
<evidence type="ECO:0000259" key="10">
    <source>
        <dbReference type="Pfam" id="PF02879"/>
    </source>
</evidence>
<dbReference type="SUPFAM" id="SSF53738">
    <property type="entry name" value="Phosphoglucomutase, first 3 domains"/>
    <property type="match status" value="3"/>
</dbReference>
<keyword evidence="13" id="KW-1185">Reference proteome</keyword>
<evidence type="ECO:0000313" key="13">
    <source>
        <dbReference type="Proteomes" id="UP000235122"/>
    </source>
</evidence>
<dbReference type="Proteomes" id="UP000235122">
    <property type="component" value="Unassembled WGS sequence"/>
</dbReference>
<dbReference type="PROSITE" id="PS00710">
    <property type="entry name" value="PGM_PMM"/>
    <property type="match status" value="1"/>
</dbReference>
<dbReference type="Gene3D" id="3.40.120.10">
    <property type="entry name" value="Alpha-D-Glucose-1,6-Bisphosphate, subunit A, domain 3"/>
    <property type="match status" value="3"/>
</dbReference>
<keyword evidence="6" id="KW-0413">Isomerase</keyword>
<dbReference type="CDD" id="cd05799">
    <property type="entry name" value="PGM2"/>
    <property type="match status" value="1"/>
</dbReference>
<dbReference type="RefSeq" id="WP_070454600.1">
    <property type="nucleotide sequence ID" value="NZ_JASOXK010000001.1"/>
</dbReference>
<dbReference type="PANTHER" id="PTHR45745">
    <property type="entry name" value="PHOSPHOMANNOMUTASE 45A"/>
    <property type="match status" value="1"/>
</dbReference>
<keyword evidence="3" id="KW-0597">Phosphoprotein</keyword>
<dbReference type="InterPro" id="IPR005846">
    <property type="entry name" value="A-D-PHexomutase_a/b/a-III"/>
</dbReference>
<protein>
    <submittedName>
        <fullName evidence="12">Phospho-sugar mutase</fullName>
    </submittedName>
</protein>
<sequence length="546" mass="57425">MDLLGQAADWARHDPDPVTKAQLEHTLELARAGSKAAVGELQEAFAGPLQFGTAGLRGRLGPGCARMNEAVVVRATAGLMAWLNQQVEAPKVVVGCDARHGSAQFAQAVAEVVAAAGGNAVKLPEAGPTPVTAFAVRALNADAGVMVTASHNPAQDNGYKVYLGGRVATGVAQGVQIVPPADAQIAECIEQAPKADQVARKKSPLARADVTEQYLAAICPPPKSRDLTIVLTPMHGVGGRICEQALRRAGFTNVQLVSAQADPDPDFPTVAFPNPEEDGALELAFQEAERVRADLVIALDPDADRCALAVCDQGQWRALSGDETGALLGSHLAAGAQSGTLACSIVSSRLLGKIAEDAGLGFAQTLTGFKWIARTENLLYGYEEAIGHCPNPQAVRDKDGIATAVVAALLGAELKAQGKTLVDELDELARKFGLYQTAPLTFRVKDLNLISRTMAKLRAERPAALAGSQVVRTLDLKDGTEKLPPTDAVIFETAANDRVVIRPSGTEPKLKCYLEVVLPAGEKVPHEQAKQRLQKLKQDVASACGL</sequence>
<feature type="domain" description="Alpha-D-phosphohexomutase alpha/beta/alpha" evidence="11">
    <location>
        <begin position="321"/>
        <end position="430"/>
    </location>
</feature>
<evidence type="ECO:0000256" key="1">
    <source>
        <dbReference type="ARBA" id="ARBA00001946"/>
    </source>
</evidence>
<comment type="cofactor">
    <cofactor evidence="1">
        <name>Mg(2+)</name>
        <dbReference type="ChEBI" id="CHEBI:18420"/>
    </cofactor>
</comment>
<dbReference type="InterPro" id="IPR016066">
    <property type="entry name" value="A-D-PHexomutase_CS"/>
</dbReference>
<name>A0A2I1IQ33_9ACTO</name>
<organism evidence="12 13">
    <name type="scientific">Winkia neuii</name>
    <dbReference type="NCBI Taxonomy" id="33007"/>
    <lineage>
        <taxon>Bacteria</taxon>
        <taxon>Bacillati</taxon>
        <taxon>Actinomycetota</taxon>
        <taxon>Actinomycetes</taxon>
        <taxon>Actinomycetales</taxon>
        <taxon>Actinomycetaceae</taxon>
        <taxon>Winkia</taxon>
    </lineage>
</organism>
<evidence type="ECO:0000259" key="11">
    <source>
        <dbReference type="Pfam" id="PF02880"/>
    </source>
</evidence>
<proteinExistence type="inferred from homology"/>
<evidence type="ECO:0000256" key="2">
    <source>
        <dbReference type="ARBA" id="ARBA00010231"/>
    </source>
</evidence>
<evidence type="ECO:0000259" key="8">
    <source>
        <dbReference type="Pfam" id="PF00408"/>
    </source>
</evidence>
<dbReference type="Pfam" id="PF00408">
    <property type="entry name" value="PGM_PMM_IV"/>
    <property type="match status" value="1"/>
</dbReference>
<dbReference type="InterPro" id="IPR016055">
    <property type="entry name" value="A-D-PHexomutase_a/b/a-I/II/III"/>
</dbReference>
<dbReference type="Gene3D" id="3.30.310.50">
    <property type="entry name" value="Alpha-D-phosphohexomutase, C-terminal domain"/>
    <property type="match status" value="1"/>
</dbReference>
<evidence type="ECO:0000313" key="12">
    <source>
        <dbReference type="EMBL" id="PKY73236.1"/>
    </source>
</evidence>
<accession>A0A2I1IQ33</accession>
<dbReference type="Pfam" id="PF02878">
    <property type="entry name" value="PGM_PMM_I"/>
    <property type="match status" value="1"/>
</dbReference>
<dbReference type="Pfam" id="PF02879">
    <property type="entry name" value="PGM_PMM_II"/>
    <property type="match status" value="1"/>
</dbReference>
<evidence type="ECO:0000256" key="4">
    <source>
        <dbReference type="ARBA" id="ARBA00022723"/>
    </source>
</evidence>
<dbReference type="STRING" id="33007.HMPREF3198_00878"/>
<dbReference type="AlphaFoldDB" id="A0A2I1IQ33"/>
<evidence type="ECO:0000256" key="5">
    <source>
        <dbReference type="ARBA" id="ARBA00022842"/>
    </source>
</evidence>
<feature type="domain" description="Alpha-D-phosphohexomutase C-terminal" evidence="8">
    <location>
        <begin position="463"/>
        <end position="516"/>
    </location>
</feature>
<evidence type="ECO:0000256" key="6">
    <source>
        <dbReference type="ARBA" id="ARBA00023235"/>
    </source>
</evidence>
<dbReference type="EMBL" id="PKKO01000001">
    <property type="protein sequence ID" value="PKY73236.1"/>
    <property type="molecule type" value="Genomic_DNA"/>
</dbReference>
<dbReference type="Pfam" id="PF02880">
    <property type="entry name" value="PGM_PMM_III"/>
    <property type="match status" value="1"/>
</dbReference>
<dbReference type="GO" id="GO:0005975">
    <property type="term" value="P:carbohydrate metabolic process"/>
    <property type="evidence" value="ECO:0007669"/>
    <property type="project" value="InterPro"/>
</dbReference>
<evidence type="ECO:0000256" key="3">
    <source>
        <dbReference type="ARBA" id="ARBA00022553"/>
    </source>
</evidence>
<feature type="domain" description="Alpha-D-phosphohexomutase alpha/beta/alpha" evidence="10">
    <location>
        <begin position="221"/>
        <end position="309"/>
    </location>
</feature>
<comment type="caution">
    <text evidence="12">The sequence shown here is derived from an EMBL/GenBank/DDBJ whole genome shotgun (WGS) entry which is preliminary data.</text>
</comment>
<dbReference type="GO" id="GO:0006166">
    <property type="term" value="P:purine ribonucleoside salvage"/>
    <property type="evidence" value="ECO:0007669"/>
    <property type="project" value="TreeGrafter"/>
</dbReference>
<feature type="domain" description="Alpha-D-phosphohexomutase alpha/beta/alpha" evidence="9">
    <location>
        <begin position="50"/>
        <end position="192"/>
    </location>
</feature>
<dbReference type="SUPFAM" id="SSF55957">
    <property type="entry name" value="Phosphoglucomutase, C-terminal domain"/>
    <property type="match status" value="1"/>
</dbReference>
<dbReference type="InterPro" id="IPR005844">
    <property type="entry name" value="A-D-PHexomutase_a/b/a-I"/>
</dbReference>
<dbReference type="PANTHER" id="PTHR45745:SF1">
    <property type="entry name" value="PHOSPHOGLUCOMUTASE 2B-RELATED"/>
    <property type="match status" value="1"/>
</dbReference>
<keyword evidence="4 7" id="KW-0479">Metal-binding</keyword>
<dbReference type="InterPro" id="IPR036900">
    <property type="entry name" value="A-D-PHexomutase_C_sf"/>
</dbReference>
<dbReference type="InterPro" id="IPR005841">
    <property type="entry name" value="Alpha-D-phosphohexomutase_SF"/>
</dbReference>